<gene>
    <name evidence="2" type="ORF">NAEGRDRAFT_52617</name>
</gene>
<dbReference type="InParanoid" id="D2VVM4"/>
<dbReference type="Proteomes" id="UP000006671">
    <property type="component" value="Unassembled WGS sequence"/>
</dbReference>
<feature type="domain" description="DUF4116" evidence="1">
    <location>
        <begin position="143"/>
        <end position="169"/>
    </location>
</feature>
<dbReference type="GeneID" id="8856995"/>
<protein>
    <submittedName>
        <fullName evidence="2">Predicted protein</fullName>
    </submittedName>
</protein>
<dbReference type="AlphaFoldDB" id="D2VVM4"/>
<feature type="domain" description="DUF4116" evidence="1">
    <location>
        <begin position="172"/>
        <end position="219"/>
    </location>
</feature>
<organism evidence="3">
    <name type="scientific">Naegleria gruberi</name>
    <name type="common">Amoeba</name>
    <dbReference type="NCBI Taxonomy" id="5762"/>
    <lineage>
        <taxon>Eukaryota</taxon>
        <taxon>Discoba</taxon>
        <taxon>Heterolobosea</taxon>
        <taxon>Tetramitia</taxon>
        <taxon>Eutetramitia</taxon>
        <taxon>Vahlkampfiidae</taxon>
        <taxon>Naegleria</taxon>
    </lineage>
</organism>
<name>D2VVM4_NAEGR</name>
<keyword evidence="3" id="KW-1185">Reference proteome</keyword>
<evidence type="ECO:0000313" key="2">
    <source>
        <dbReference type="EMBL" id="EFC39067.1"/>
    </source>
</evidence>
<dbReference type="KEGG" id="ngr:NAEGRDRAFT_52617"/>
<dbReference type="EMBL" id="GG738902">
    <property type="protein sequence ID" value="EFC39067.1"/>
    <property type="molecule type" value="Genomic_DNA"/>
</dbReference>
<dbReference type="RefSeq" id="XP_002671811.1">
    <property type="nucleotide sequence ID" value="XM_002671765.1"/>
</dbReference>
<evidence type="ECO:0000259" key="1">
    <source>
        <dbReference type="Pfam" id="PF13475"/>
    </source>
</evidence>
<sequence>MKIIEQEDMLEEELVVIHLDTSIFSPLLKSTTDNQSKLLKHWCMEADLFKYSIITPLEYCIEQPNLNGQYCKISKAPYVYSKKLPLEEEGSKWIWGMDSIFVPDYVGSKHGSLLSVKQSTNNDEIICEKETERSDATIPVVVEMRNNREFMMESVQKNGLLLYYAHPDLLFDQELLLEAIRNNVSAFQYVPYNLRRDEQFLKRAIEKCGDVFLYLTGEWRKRNDLYEISLRTCENKLKLFERLDPSIRMNYAPSMVSNYWRAIYFLNPSDSRYSQLIQIILNSNQVSDSELINSNLITNRKDLWKYLDISYRALILAKRECIDNEAIIKALRSNMIISNYLSYYQWNAIKENHSLIMEIIQNPIELTIEAATFIIKNSNRDNVRALVKRYPFLAEKVTEVKMMFDPYILRYLPSNKQYETIRKCAKLIMDEKEYFETVGYYFQGSSALAWILRERFTISHPGLVIPYHRFGKKLDCQPICWDFELWYESIN</sequence>
<dbReference type="InterPro" id="IPR025197">
    <property type="entry name" value="DUF4116"/>
</dbReference>
<evidence type="ECO:0000313" key="3">
    <source>
        <dbReference type="Proteomes" id="UP000006671"/>
    </source>
</evidence>
<accession>D2VVM4</accession>
<dbReference type="Pfam" id="PF13475">
    <property type="entry name" value="DUF4116"/>
    <property type="match status" value="2"/>
</dbReference>
<reference evidence="2 3" key="1">
    <citation type="journal article" date="2010" name="Cell">
        <title>The genome of Naegleria gruberi illuminates early eukaryotic versatility.</title>
        <authorList>
            <person name="Fritz-Laylin L.K."/>
            <person name="Prochnik S.E."/>
            <person name="Ginger M.L."/>
            <person name="Dacks J.B."/>
            <person name="Carpenter M.L."/>
            <person name="Field M.C."/>
            <person name="Kuo A."/>
            <person name="Paredez A."/>
            <person name="Chapman J."/>
            <person name="Pham J."/>
            <person name="Shu S."/>
            <person name="Neupane R."/>
            <person name="Cipriano M."/>
            <person name="Mancuso J."/>
            <person name="Tu H."/>
            <person name="Salamov A."/>
            <person name="Lindquist E."/>
            <person name="Shapiro H."/>
            <person name="Lucas S."/>
            <person name="Grigoriev I.V."/>
            <person name="Cande W.Z."/>
            <person name="Fulton C."/>
            <person name="Rokhsar D.S."/>
            <person name="Dawson S.C."/>
        </authorList>
    </citation>
    <scope>NUCLEOTIDE SEQUENCE [LARGE SCALE GENOMIC DNA]</scope>
    <source>
        <strain evidence="2 3">NEG-M</strain>
    </source>
</reference>
<dbReference type="VEuPathDB" id="AmoebaDB:NAEGRDRAFT_52617"/>
<proteinExistence type="predicted"/>